<dbReference type="Pfam" id="PF07751">
    <property type="entry name" value="Abi_2"/>
    <property type="match status" value="1"/>
</dbReference>
<gene>
    <name evidence="1" type="ORF">ACFP9W_09705</name>
</gene>
<dbReference type="EMBL" id="JBHSUB010000010">
    <property type="protein sequence ID" value="MFC6378360.1"/>
    <property type="molecule type" value="Genomic_DNA"/>
</dbReference>
<sequence>MVEYTKKAMTNHEHLAQWESRGLTIPDRERALRYLSHISYYRLSAYAIPFCKPGQSNHTFNAGVSFDNILNLYIFDRELRLLVMDAIERIEVSVRASLCNYMSITHNSSPFWYLEERHFKKEYGHKRLLSDLEKEISSERKRYQDDVRHLERRTNINEEQRASLMENIKKETFLRHYICSYDQPRLPPCWMMVEMLSWGSLSFLYGGLKKVSEQKAIAKNLGSNAELLESWLRAFNVIRNHCAHHNRLWNREFGLSVKIPTSNKIKWLNRVPKLANQIRYEKRIYPVLVAIQSLLYTISPSSAWAVRLRELLSEFSEVSLTNMGIPEDWDQDPFWEDALKNTD</sequence>
<accession>A0ABW1W0C1</accession>
<evidence type="ECO:0000313" key="1">
    <source>
        <dbReference type="EMBL" id="MFC6378360.1"/>
    </source>
</evidence>
<organism evidence="1 2">
    <name type="scientific">Tatumella terrea</name>
    <dbReference type="NCBI Taxonomy" id="419007"/>
    <lineage>
        <taxon>Bacteria</taxon>
        <taxon>Pseudomonadati</taxon>
        <taxon>Pseudomonadota</taxon>
        <taxon>Gammaproteobacteria</taxon>
        <taxon>Enterobacterales</taxon>
        <taxon>Erwiniaceae</taxon>
        <taxon>Tatumella</taxon>
    </lineage>
</organism>
<dbReference type="RefSeq" id="WP_385950520.1">
    <property type="nucleotide sequence ID" value="NZ_JBHSUB010000010.1"/>
</dbReference>
<dbReference type="InterPro" id="IPR011664">
    <property type="entry name" value="Abi_system_AbiD/AbiF-like"/>
</dbReference>
<keyword evidence="2" id="KW-1185">Reference proteome</keyword>
<name>A0ABW1W0C1_9GAMM</name>
<evidence type="ECO:0000313" key="2">
    <source>
        <dbReference type="Proteomes" id="UP001596230"/>
    </source>
</evidence>
<protein>
    <submittedName>
        <fullName evidence="1">Abi family protein</fullName>
    </submittedName>
</protein>
<reference evidence="2" key="1">
    <citation type="journal article" date="2019" name="Int. J. Syst. Evol. Microbiol.">
        <title>The Global Catalogue of Microorganisms (GCM) 10K type strain sequencing project: providing services to taxonomists for standard genome sequencing and annotation.</title>
        <authorList>
            <consortium name="The Broad Institute Genomics Platform"/>
            <consortium name="The Broad Institute Genome Sequencing Center for Infectious Disease"/>
            <person name="Wu L."/>
            <person name="Ma J."/>
        </authorList>
    </citation>
    <scope>NUCLEOTIDE SEQUENCE [LARGE SCALE GENOMIC DNA]</scope>
    <source>
        <strain evidence="2">CGMCC 1.18518</strain>
    </source>
</reference>
<dbReference type="Proteomes" id="UP001596230">
    <property type="component" value="Unassembled WGS sequence"/>
</dbReference>
<comment type="caution">
    <text evidence="1">The sequence shown here is derived from an EMBL/GenBank/DDBJ whole genome shotgun (WGS) entry which is preliminary data.</text>
</comment>
<proteinExistence type="predicted"/>